<dbReference type="PATRIC" id="fig|1195236.3.peg.4501"/>
<keyword evidence="2" id="KW-0472">Membrane</keyword>
<dbReference type="eggNOG" id="ENOG5033RCG">
    <property type="taxonomic scope" value="Bacteria"/>
</dbReference>
<keyword evidence="4" id="KW-1185">Reference proteome</keyword>
<feature type="transmembrane region" description="Helical" evidence="2">
    <location>
        <begin position="6"/>
        <end position="25"/>
    </location>
</feature>
<comment type="caution">
    <text evidence="3">The sequence shown here is derived from an EMBL/GenBank/DDBJ whole genome shotgun (WGS) entry which is preliminary data.</text>
</comment>
<evidence type="ECO:0000256" key="2">
    <source>
        <dbReference type="SAM" id="Phobius"/>
    </source>
</evidence>
<gene>
    <name evidence="3" type="ORF">CTER_4322</name>
</gene>
<dbReference type="STRING" id="1195236.CTER_4322"/>
<accession>S0FNL2</accession>
<dbReference type="Proteomes" id="UP000014155">
    <property type="component" value="Unassembled WGS sequence"/>
</dbReference>
<dbReference type="AlphaFoldDB" id="S0FNL2"/>
<organism evidence="3 4">
    <name type="scientific">Ruminiclostridium cellobioparum subsp. termitidis CT1112</name>
    <dbReference type="NCBI Taxonomy" id="1195236"/>
    <lineage>
        <taxon>Bacteria</taxon>
        <taxon>Bacillati</taxon>
        <taxon>Bacillota</taxon>
        <taxon>Clostridia</taxon>
        <taxon>Eubacteriales</taxon>
        <taxon>Oscillospiraceae</taxon>
        <taxon>Ruminiclostridium</taxon>
    </lineage>
</organism>
<sequence length="237" mass="27483">MKKFIIVIVFVFLIAILISFNYLLWDREKQLESFQDLSNAKNLSIDTLGEKINNLDKQNKELAERVSSLTQENSDLKSSNYKLIAESQQVRQEMEANKVFISLLKSNMNTEPFEAAIKKWVEAVNSRNFKAAHTLVSKESRDEILSDEEKFKKTYQSEVKAIRLKSSKLYNELTDDEHLAKIQFQVVFEIDKPEASSEDKEEIPQVLFKSGENEKYITMELDSEAGEWRISELSDKP</sequence>
<keyword evidence="2" id="KW-0812">Transmembrane</keyword>
<keyword evidence="1" id="KW-0175">Coiled coil</keyword>
<dbReference type="EMBL" id="AORV01000060">
    <property type="protein sequence ID" value="EMS70068.1"/>
    <property type="molecule type" value="Genomic_DNA"/>
</dbReference>
<keyword evidence="2" id="KW-1133">Transmembrane helix</keyword>
<dbReference type="RefSeq" id="WP_004629135.1">
    <property type="nucleotide sequence ID" value="NZ_AORV01000060.1"/>
</dbReference>
<reference evidence="3 4" key="1">
    <citation type="journal article" date="2013" name="Genome Announc.">
        <title>Draft Genome Sequence of the Cellulolytic, Mesophilic, Anaerobic Bacterium Clostridium termitidis Strain CT1112 (DSM 5398).</title>
        <authorList>
            <person name="Lal S."/>
            <person name="Ramachandran U."/>
            <person name="Zhang X."/>
            <person name="Munir R."/>
            <person name="Sparling R."/>
            <person name="Levin D.B."/>
        </authorList>
    </citation>
    <scope>NUCLEOTIDE SEQUENCE [LARGE SCALE GENOMIC DNA]</scope>
    <source>
        <strain evidence="3 4">CT1112</strain>
    </source>
</reference>
<protein>
    <submittedName>
        <fullName evidence="3">Uncharacterized protein</fullName>
    </submittedName>
</protein>
<feature type="coiled-coil region" evidence="1">
    <location>
        <begin position="45"/>
        <end position="79"/>
    </location>
</feature>
<evidence type="ECO:0000256" key="1">
    <source>
        <dbReference type="SAM" id="Coils"/>
    </source>
</evidence>
<evidence type="ECO:0000313" key="3">
    <source>
        <dbReference type="EMBL" id="EMS70068.1"/>
    </source>
</evidence>
<name>S0FNL2_RUMCE</name>
<proteinExistence type="predicted"/>
<evidence type="ECO:0000313" key="4">
    <source>
        <dbReference type="Proteomes" id="UP000014155"/>
    </source>
</evidence>